<dbReference type="EMBL" id="SPQU01000003">
    <property type="protein sequence ID" value="TFV41017.1"/>
    <property type="molecule type" value="Genomic_DNA"/>
</dbReference>
<comment type="caution">
    <text evidence="1">The sequence shown here is derived from an EMBL/GenBank/DDBJ whole genome shotgun (WGS) entry which is preliminary data.</text>
</comment>
<dbReference type="RefSeq" id="WP_135168760.1">
    <property type="nucleotide sequence ID" value="NZ_SPQU01000003.1"/>
</dbReference>
<reference evidence="1 2" key="1">
    <citation type="submission" date="2019-03" db="EMBL/GenBank/DDBJ databases">
        <title>Bradyrhizobium strains diversity isolated from Chamaecrista fasciculata.</title>
        <authorList>
            <person name="Urquiaga M.C.O."/>
            <person name="Hungria M."/>
            <person name="Delamuta J.R.M."/>
        </authorList>
    </citation>
    <scope>NUCLEOTIDE SEQUENCE [LARGE SCALE GENOMIC DNA]</scope>
    <source>
        <strain evidence="1 2">CNPSo 3424</strain>
    </source>
</reference>
<name>A0A4Y9LEA8_9BRAD</name>
<keyword evidence="2" id="KW-1185">Reference proteome</keyword>
<organism evidence="1 2">
    <name type="scientific">Bradyrhizobium frederickii</name>
    <dbReference type="NCBI Taxonomy" id="2560054"/>
    <lineage>
        <taxon>Bacteria</taxon>
        <taxon>Pseudomonadati</taxon>
        <taxon>Pseudomonadota</taxon>
        <taxon>Alphaproteobacteria</taxon>
        <taxon>Hyphomicrobiales</taxon>
        <taxon>Nitrobacteraceae</taxon>
        <taxon>Bradyrhizobium</taxon>
    </lineage>
</organism>
<evidence type="ECO:0000313" key="1">
    <source>
        <dbReference type="EMBL" id="TFV41017.1"/>
    </source>
</evidence>
<accession>A0A4Y9LEA8</accession>
<sequence>MRASIRLVWHLRRIDGWTVMELALIRRERETPSHRWMPLRAVMRHLGTMPAAALTNIDHLPEPALVTPNTRFHVSSHF</sequence>
<protein>
    <submittedName>
        <fullName evidence="1">Uncharacterized protein</fullName>
    </submittedName>
</protein>
<dbReference type="Proteomes" id="UP000298225">
    <property type="component" value="Unassembled WGS sequence"/>
</dbReference>
<evidence type="ECO:0000313" key="2">
    <source>
        <dbReference type="Proteomes" id="UP000298225"/>
    </source>
</evidence>
<dbReference type="AlphaFoldDB" id="A0A4Y9LEA8"/>
<proteinExistence type="predicted"/>
<gene>
    <name evidence="1" type="ORF">E4K66_09330</name>
</gene>